<protein>
    <recommendedName>
        <fullName evidence="7">EF-hand domain-containing protein</fullName>
    </recommendedName>
</protein>
<evidence type="ECO:0000256" key="4">
    <source>
        <dbReference type="ARBA" id="ARBA00022989"/>
    </source>
</evidence>
<dbReference type="Gene3D" id="1.10.287.70">
    <property type="match status" value="2"/>
</dbReference>
<keyword evidence="4 6" id="KW-1133">Transmembrane helix</keyword>
<dbReference type="InterPro" id="IPR043203">
    <property type="entry name" value="VGCC_Ca_Na"/>
</dbReference>
<sequence>MPVPSGEKVTTSLEESLLQALDAKFAEQEKVIRELLSGNGVRRPPPMEPWSFVSEPPSMPVFHHASEQSEAPKNKVPSGRTVKALGAKVMSEKWKPDPPLKACVKGNLDMLIAGVVVINVIMMIIHSQWVAWKSEVELNLIEPSDSMFSTQAFDVIEYIFFSIYCSDMLVRMIVLRKEWYFDPKVGVMYMNIFDAFLVLLNFTELFMIPLIDPEGTDLNTNHIRLIKFTRVARTLRIVRGLSILRQLRALIATCIASLGALFWSLILLLLMKVMFALVISQAIQLYVMSDADYDVRILMNSWYGSFLRAMYTMFEITYSGGWPLLVRPVIEMVSPWYSIPFLLYVVFVVFAAIRIVTALFLKETLSTAANDAELVIEDSRRTAVQYQKKLEELFRLVDDDGDGNLTPEEFVEAMSLPSVDLYLRYLEITIRDCGPLFDILSGEDGLITISEFCQGIMQLKGNARALDMVVLQHENAKLMKAWKERRNSIPSYAHCRHSVVCPDDPPWTAAPPDWLEQQAWFLAALDKKFAEQALDVEKLIRELLSGVGGQRRPPPMEPLSFVSEPPSWTMFQDTSDTLAQADAAEAPKKKPSVQALKALGAKVMSEKWEPDPPLKAFVKGNLDMLIGVVVLINVIMMIIHSQWVAWKSEVELNLIEPSDSMFSPQTFDVIEYIFFSIYCSDMLVRMIVLRKEWYFDPQVGTMYLNIFDAFLVIVNFIELFVIPLMDPEGTDVNTNHIRLIKFTRVARTLRMVRSLSILRQLRALMTTIVASLGALFWSLVFLLLMKVMFALVISQAMQVYVMSDADFDVRILMNSRYGSFLRAMYTMFEITYSGGWPLLVRPVVDLVSPWYSIPFLLYVVFVVFAAVRIVTALFIKETLSTAANDAELVIEDSRRKALEYQKKLEELFHLVDDDGDGNLTPEEFVAAMSLPSVDLYLRYLEITIRDCGPLFDILSGEDGLITISEFCQGIMQLKGNARALDMVVLQHENAKLMKECMRIRKYLEKGWNRTYSQ</sequence>
<feature type="transmembrane region" description="Helical" evidence="6">
    <location>
        <begin position="337"/>
        <end position="361"/>
    </location>
</feature>
<evidence type="ECO:0000313" key="8">
    <source>
        <dbReference type="EMBL" id="CAK9099262.1"/>
    </source>
</evidence>
<comment type="subcellular location">
    <subcellularLocation>
        <location evidence="1">Membrane</location>
        <topology evidence="1">Multi-pass membrane protein</topology>
    </subcellularLocation>
</comment>
<dbReference type="Gene3D" id="1.10.238.10">
    <property type="entry name" value="EF-hand"/>
    <property type="match status" value="2"/>
</dbReference>
<dbReference type="Proteomes" id="UP001642484">
    <property type="component" value="Unassembled WGS sequence"/>
</dbReference>
<dbReference type="CDD" id="cd00051">
    <property type="entry name" value="EFh"/>
    <property type="match status" value="1"/>
</dbReference>
<dbReference type="PROSITE" id="PS50222">
    <property type="entry name" value="EF_HAND_2"/>
    <property type="match status" value="2"/>
</dbReference>
<feature type="transmembrane region" description="Helical" evidence="6">
    <location>
        <begin position="624"/>
        <end position="646"/>
    </location>
</feature>
<dbReference type="InterPro" id="IPR011992">
    <property type="entry name" value="EF-hand-dom_pair"/>
</dbReference>
<evidence type="ECO:0000256" key="3">
    <source>
        <dbReference type="ARBA" id="ARBA00022837"/>
    </source>
</evidence>
<dbReference type="InterPro" id="IPR018247">
    <property type="entry name" value="EF_Hand_1_Ca_BS"/>
</dbReference>
<keyword evidence="3" id="KW-0106">Calcium</keyword>
<feature type="transmembrane region" description="Helical" evidence="6">
    <location>
        <begin position="851"/>
        <end position="875"/>
    </location>
</feature>
<name>A0ABP0RJ81_9DINO</name>
<evidence type="ECO:0000256" key="5">
    <source>
        <dbReference type="ARBA" id="ARBA00023136"/>
    </source>
</evidence>
<feature type="transmembrane region" description="Helical" evidence="6">
    <location>
        <begin position="249"/>
        <end position="270"/>
    </location>
</feature>
<dbReference type="InterPro" id="IPR002048">
    <property type="entry name" value="EF_hand_dom"/>
</dbReference>
<keyword evidence="5 6" id="KW-0472">Membrane</keyword>
<proteinExistence type="predicted"/>
<evidence type="ECO:0000256" key="6">
    <source>
        <dbReference type="SAM" id="Phobius"/>
    </source>
</evidence>
<feature type="transmembrane region" description="Helical" evidence="6">
    <location>
        <begin position="669"/>
        <end position="688"/>
    </location>
</feature>
<dbReference type="SUPFAM" id="SSF81324">
    <property type="entry name" value="Voltage-gated potassium channels"/>
    <property type="match status" value="2"/>
</dbReference>
<keyword evidence="9" id="KW-1185">Reference proteome</keyword>
<dbReference type="Pfam" id="PF00036">
    <property type="entry name" value="EF-hand_1"/>
    <property type="match status" value="1"/>
</dbReference>
<dbReference type="PANTHER" id="PTHR10037:SF62">
    <property type="entry name" value="SODIUM CHANNEL PROTEIN 60E"/>
    <property type="match status" value="1"/>
</dbReference>
<feature type="transmembrane region" description="Helical" evidence="6">
    <location>
        <begin position="306"/>
        <end position="325"/>
    </location>
</feature>
<dbReference type="InterPro" id="IPR027359">
    <property type="entry name" value="Volt_channel_dom_sf"/>
</dbReference>
<feature type="domain" description="EF-hand" evidence="7">
    <location>
        <begin position="385"/>
        <end position="420"/>
    </location>
</feature>
<feature type="transmembrane region" description="Helical" evidence="6">
    <location>
        <begin position="768"/>
        <end position="793"/>
    </location>
</feature>
<evidence type="ECO:0000313" key="9">
    <source>
        <dbReference type="Proteomes" id="UP001642484"/>
    </source>
</evidence>
<reference evidence="8 9" key="1">
    <citation type="submission" date="2024-02" db="EMBL/GenBank/DDBJ databases">
        <authorList>
            <person name="Chen Y."/>
            <person name="Shah S."/>
            <person name="Dougan E. K."/>
            <person name="Thang M."/>
            <person name="Chan C."/>
        </authorList>
    </citation>
    <scope>NUCLEOTIDE SEQUENCE [LARGE SCALE GENOMIC DNA]</scope>
</reference>
<feature type="domain" description="EF-hand" evidence="7">
    <location>
        <begin position="899"/>
        <end position="934"/>
    </location>
</feature>
<dbReference type="Gene3D" id="1.20.120.350">
    <property type="entry name" value="Voltage-gated potassium channels. Chain C"/>
    <property type="match status" value="2"/>
</dbReference>
<feature type="transmembrane region" description="Helical" evidence="6">
    <location>
        <begin position="110"/>
        <end position="132"/>
    </location>
</feature>
<dbReference type="SMART" id="SM00054">
    <property type="entry name" value="EFh"/>
    <property type="match status" value="2"/>
</dbReference>
<accession>A0ABP0RJ81</accession>
<feature type="transmembrane region" description="Helical" evidence="6">
    <location>
        <begin position="820"/>
        <end position="839"/>
    </location>
</feature>
<keyword evidence="2 6" id="KW-0812">Transmembrane</keyword>
<dbReference type="PROSITE" id="PS00018">
    <property type="entry name" value="EF_HAND_1"/>
    <property type="match status" value="2"/>
</dbReference>
<dbReference type="InterPro" id="IPR005821">
    <property type="entry name" value="Ion_trans_dom"/>
</dbReference>
<dbReference type="SUPFAM" id="SSF47473">
    <property type="entry name" value="EF-hand"/>
    <property type="match status" value="1"/>
</dbReference>
<dbReference type="EMBL" id="CAXAMN010025929">
    <property type="protein sequence ID" value="CAK9099262.1"/>
    <property type="molecule type" value="Genomic_DNA"/>
</dbReference>
<gene>
    <name evidence="8" type="ORF">CCMP2556_LOCUS46980</name>
</gene>
<dbReference type="PANTHER" id="PTHR10037">
    <property type="entry name" value="VOLTAGE-GATED CATION CHANNEL CALCIUM AND SODIUM"/>
    <property type="match status" value="1"/>
</dbReference>
<evidence type="ECO:0000256" key="2">
    <source>
        <dbReference type="ARBA" id="ARBA00022692"/>
    </source>
</evidence>
<evidence type="ECO:0000259" key="7">
    <source>
        <dbReference type="PROSITE" id="PS50222"/>
    </source>
</evidence>
<organism evidence="8 9">
    <name type="scientific">Durusdinium trenchii</name>
    <dbReference type="NCBI Taxonomy" id="1381693"/>
    <lineage>
        <taxon>Eukaryota</taxon>
        <taxon>Sar</taxon>
        <taxon>Alveolata</taxon>
        <taxon>Dinophyceae</taxon>
        <taxon>Suessiales</taxon>
        <taxon>Symbiodiniaceae</taxon>
        <taxon>Durusdinium</taxon>
    </lineage>
</organism>
<comment type="caution">
    <text evidence="8">The sequence shown here is derived from an EMBL/GenBank/DDBJ whole genome shotgun (WGS) entry which is preliminary data.</text>
</comment>
<feature type="transmembrane region" description="Helical" evidence="6">
    <location>
        <begin position="700"/>
        <end position="722"/>
    </location>
</feature>
<feature type="transmembrane region" description="Helical" evidence="6">
    <location>
        <begin position="152"/>
        <end position="174"/>
    </location>
</feature>
<dbReference type="Pfam" id="PF13202">
    <property type="entry name" value="EF-hand_5"/>
    <property type="match status" value="1"/>
</dbReference>
<evidence type="ECO:0000256" key="1">
    <source>
        <dbReference type="ARBA" id="ARBA00004141"/>
    </source>
</evidence>
<feature type="transmembrane region" description="Helical" evidence="6">
    <location>
        <begin position="186"/>
        <end position="211"/>
    </location>
</feature>
<dbReference type="Pfam" id="PF00520">
    <property type="entry name" value="Ion_trans"/>
    <property type="match status" value="2"/>
</dbReference>